<protein>
    <recommendedName>
        <fullName evidence="8">S-acyltransferase</fullName>
        <ecNumber evidence="8">2.3.1.225</ecNumber>
    </recommendedName>
    <alternativeName>
        <fullName evidence="8">Palmitoyltransferase</fullName>
    </alternativeName>
</protein>
<evidence type="ECO:0000256" key="3">
    <source>
        <dbReference type="ARBA" id="ARBA00022679"/>
    </source>
</evidence>
<keyword evidence="12" id="KW-1185">Reference proteome</keyword>
<evidence type="ECO:0000256" key="8">
    <source>
        <dbReference type="RuleBase" id="RU079119"/>
    </source>
</evidence>
<evidence type="ECO:0000313" key="12">
    <source>
        <dbReference type="Proteomes" id="UP000822688"/>
    </source>
</evidence>
<dbReference type="GO" id="GO:0006612">
    <property type="term" value="P:protein targeting to membrane"/>
    <property type="evidence" value="ECO:0007669"/>
    <property type="project" value="TreeGrafter"/>
</dbReference>
<evidence type="ECO:0000256" key="1">
    <source>
        <dbReference type="ARBA" id="ARBA00004141"/>
    </source>
</evidence>
<dbReference type="PANTHER" id="PTHR22883:SF265">
    <property type="entry name" value="PROTEIN S-ACYLTRANSFERASE 22-RELATED"/>
    <property type="match status" value="1"/>
</dbReference>
<name>A0A8T0HGZ5_CERPU</name>
<keyword evidence="4 8" id="KW-0812">Transmembrane</keyword>
<comment type="similarity">
    <text evidence="2 8">Belongs to the DHHC palmitoyltransferase family.</text>
</comment>
<dbReference type="Pfam" id="PF01529">
    <property type="entry name" value="DHHC"/>
    <property type="match status" value="1"/>
</dbReference>
<dbReference type="InterPro" id="IPR001594">
    <property type="entry name" value="Palmitoyltrfase_DHHC"/>
</dbReference>
<feature type="region of interest" description="Disordered" evidence="9">
    <location>
        <begin position="685"/>
        <end position="715"/>
    </location>
</feature>
<keyword evidence="3 8" id="KW-0808">Transferase</keyword>
<gene>
    <name evidence="11" type="ORF">KC19_6G118700</name>
</gene>
<dbReference type="EMBL" id="CM026427">
    <property type="protein sequence ID" value="KAG0569828.1"/>
    <property type="molecule type" value="Genomic_DNA"/>
</dbReference>
<evidence type="ECO:0000256" key="4">
    <source>
        <dbReference type="ARBA" id="ARBA00022692"/>
    </source>
</evidence>
<dbReference type="AlphaFoldDB" id="A0A8T0HGZ5"/>
<feature type="region of interest" description="Disordered" evidence="9">
    <location>
        <begin position="424"/>
        <end position="452"/>
    </location>
</feature>
<feature type="domain" description="Palmitoyltransferase DHHC" evidence="10">
    <location>
        <begin position="151"/>
        <end position="286"/>
    </location>
</feature>
<feature type="transmembrane region" description="Helical" evidence="8">
    <location>
        <begin position="12"/>
        <end position="36"/>
    </location>
</feature>
<comment type="catalytic activity">
    <reaction evidence="8">
        <text>L-cysteinyl-[protein] + hexadecanoyl-CoA = S-hexadecanoyl-L-cysteinyl-[protein] + CoA</text>
        <dbReference type="Rhea" id="RHEA:36683"/>
        <dbReference type="Rhea" id="RHEA-COMP:10131"/>
        <dbReference type="Rhea" id="RHEA-COMP:11032"/>
        <dbReference type="ChEBI" id="CHEBI:29950"/>
        <dbReference type="ChEBI" id="CHEBI:57287"/>
        <dbReference type="ChEBI" id="CHEBI:57379"/>
        <dbReference type="ChEBI" id="CHEBI:74151"/>
        <dbReference type="EC" id="2.3.1.225"/>
    </reaction>
</comment>
<dbReference type="EC" id="2.3.1.225" evidence="8"/>
<feature type="compositionally biased region" description="Pro residues" evidence="9">
    <location>
        <begin position="511"/>
        <end position="520"/>
    </location>
</feature>
<proteinExistence type="inferred from homology"/>
<keyword evidence="5 8" id="KW-1133">Transmembrane helix</keyword>
<evidence type="ECO:0000256" key="5">
    <source>
        <dbReference type="ARBA" id="ARBA00022989"/>
    </source>
</evidence>
<feature type="region of interest" description="Disordered" evidence="9">
    <location>
        <begin position="75"/>
        <end position="96"/>
    </location>
</feature>
<feature type="compositionally biased region" description="Low complexity" evidence="9">
    <location>
        <begin position="424"/>
        <end position="433"/>
    </location>
</feature>
<dbReference type="PROSITE" id="PS50216">
    <property type="entry name" value="DHHC"/>
    <property type="match status" value="1"/>
</dbReference>
<dbReference type="Proteomes" id="UP000822688">
    <property type="component" value="Chromosome 6"/>
</dbReference>
<dbReference type="InterPro" id="IPR039859">
    <property type="entry name" value="PFA4/ZDH16/20/ERF2-like"/>
</dbReference>
<comment type="subcellular location">
    <subcellularLocation>
        <location evidence="1">Membrane</location>
        <topology evidence="1">Multi-pass membrane protein</topology>
    </subcellularLocation>
</comment>
<evidence type="ECO:0000256" key="7">
    <source>
        <dbReference type="ARBA" id="ARBA00023315"/>
    </source>
</evidence>
<feature type="transmembrane region" description="Helical" evidence="8">
    <location>
        <begin position="198"/>
        <end position="224"/>
    </location>
</feature>
<feature type="compositionally biased region" description="Basic and acidic residues" evidence="9">
    <location>
        <begin position="75"/>
        <end position="87"/>
    </location>
</feature>
<dbReference type="GO" id="GO:0019706">
    <property type="term" value="F:protein-cysteine S-palmitoyltransferase activity"/>
    <property type="evidence" value="ECO:0007669"/>
    <property type="project" value="UniProtKB-EC"/>
</dbReference>
<reference evidence="11 12" key="1">
    <citation type="submission" date="2020-06" db="EMBL/GenBank/DDBJ databases">
        <title>WGS assembly of Ceratodon purpureus strain R40.</title>
        <authorList>
            <person name="Carey S.B."/>
            <person name="Jenkins J."/>
            <person name="Shu S."/>
            <person name="Lovell J.T."/>
            <person name="Sreedasyam A."/>
            <person name="Maumus F."/>
            <person name="Tiley G.P."/>
            <person name="Fernandez-Pozo N."/>
            <person name="Barry K."/>
            <person name="Chen C."/>
            <person name="Wang M."/>
            <person name="Lipzen A."/>
            <person name="Daum C."/>
            <person name="Saski C.A."/>
            <person name="Payton A.C."/>
            <person name="Mcbreen J.C."/>
            <person name="Conrad R.E."/>
            <person name="Kollar L.M."/>
            <person name="Olsson S."/>
            <person name="Huttunen S."/>
            <person name="Landis J.B."/>
            <person name="Wickett N.J."/>
            <person name="Johnson M.G."/>
            <person name="Rensing S.A."/>
            <person name="Grimwood J."/>
            <person name="Schmutz J."/>
            <person name="Mcdaniel S.F."/>
        </authorList>
    </citation>
    <scope>NUCLEOTIDE SEQUENCE [LARGE SCALE GENOMIC DNA]</scope>
    <source>
        <strain evidence="11 12">R40</strain>
    </source>
</reference>
<feature type="transmembrane region" description="Helical" evidence="8">
    <location>
        <begin position="43"/>
        <end position="62"/>
    </location>
</feature>
<sequence>MRSHGWQPPFHPLQTVAIVVFSALAFSFYVFFAPFLGSRTMKFIIIGVFTPLVAAVFSLYIACTWIDPADPGVHKAQEKYNPKKPDPSSESSRCGQPVEETRKSLKNFLAVQEEGYEPIADTGCQPLTDRFAEKSCCKRKREPDEIDPDEQSLYCSICDAEISIHSKHCRACDKCVHGFDHHCRWLNNCVGTRNYKPFVALMVTCLLMLVLEWAVGIVVLVRCFSDKSSFQEEISDNLGKSFPRVAFVVVLTFLTFLALLATAPLTQLFCFHLILIHKGITTYDYILAVREQNQEFWDEAGGLSSVTTTPATSTETGFSGYNSSAGALAGKRTVFCTPPRMFVDQEQTIMALSDLEVGYGKAGGGKIIDGKLQKPAPVGLNPWKLARVRTEDAASAAARARQKSSILLPTRPGLELTLSTDSESSFQSSLSSSGEIKAAPGARRTRRKFQRPQALRREMWSLTRNKRDRIIPLSEEDMFAPRGMYPLEGEPRSPYRSSSSFSGDPRDSYPPQAPFPPQVSYPPQVLFPRFPGDGLRASHPVSSGPASQVMNPQALGGGSQHARPGDSVVFTSVNSANVLRASAGSDGYEASVGSGDDVSEAGLSQSWNKASWSKFSMINPAYATPAVQVPVWGTDYKEENHKPWVTFTAGTNLKPDVKDSPGGQSVSSGSRVEAHILNMKPELRSARMHTSSPTVCEESPLRESSDFLSEDTSTSCCETPDRGTMSSFFYNGPLSVSFKQTSERQMVSNRRLMNSIIGSRTALSRLTDDPKLLVETP</sequence>
<dbReference type="PANTHER" id="PTHR22883">
    <property type="entry name" value="ZINC FINGER DHHC DOMAIN CONTAINING PROTEIN"/>
    <property type="match status" value="1"/>
</dbReference>
<evidence type="ECO:0000313" key="11">
    <source>
        <dbReference type="EMBL" id="KAG0569828.1"/>
    </source>
</evidence>
<comment type="caution">
    <text evidence="11">The sequence shown here is derived from an EMBL/GenBank/DDBJ whole genome shotgun (WGS) entry which is preliminary data.</text>
</comment>
<evidence type="ECO:0000256" key="2">
    <source>
        <dbReference type="ARBA" id="ARBA00008574"/>
    </source>
</evidence>
<feature type="transmembrane region" description="Helical" evidence="8">
    <location>
        <begin position="245"/>
        <end position="265"/>
    </location>
</feature>
<dbReference type="GO" id="GO:0005794">
    <property type="term" value="C:Golgi apparatus"/>
    <property type="evidence" value="ECO:0007669"/>
    <property type="project" value="TreeGrafter"/>
</dbReference>
<evidence type="ECO:0000256" key="9">
    <source>
        <dbReference type="SAM" id="MobiDB-lite"/>
    </source>
</evidence>
<feature type="compositionally biased region" description="Polar residues" evidence="9">
    <location>
        <begin position="540"/>
        <end position="551"/>
    </location>
</feature>
<dbReference type="GO" id="GO:0016020">
    <property type="term" value="C:membrane"/>
    <property type="evidence" value="ECO:0007669"/>
    <property type="project" value="UniProtKB-SubCell"/>
</dbReference>
<evidence type="ECO:0000256" key="6">
    <source>
        <dbReference type="ARBA" id="ARBA00023136"/>
    </source>
</evidence>
<evidence type="ECO:0000259" key="10">
    <source>
        <dbReference type="Pfam" id="PF01529"/>
    </source>
</evidence>
<feature type="compositionally biased region" description="Low complexity" evidence="9">
    <location>
        <begin position="492"/>
        <end position="503"/>
    </location>
</feature>
<keyword evidence="6 8" id="KW-0472">Membrane</keyword>
<comment type="domain">
    <text evidence="8">The DHHC domain is required for palmitoyltransferase activity.</text>
</comment>
<accession>A0A8T0HGZ5</accession>
<keyword evidence="7 8" id="KW-0012">Acyltransferase</keyword>
<organism evidence="11 12">
    <name type="scientific">Ceratodon purpureus</name>
    <name type="common">Fire moss</name>
    <name type="synonym">Dicranum purpureum</name>
    <dbReference type="NCBI Taxonomy" id="3225"/>
    <lineage>
        <taxon>Eukaryota</taxon>
        <taxon>Viridiplantae</taxon>
        <taxon>Streptophyta</taxon>
        <taxon>Embryophyta</taxon>
        <taxon>Bryophyta</taxon>
        <taxon>Bryophytina</taxon>
        <taxon>Bryopsida</taxon>
        <taxon>Dicranidae</taxon>
        <taxon>Pseudoditrichales</taxon>
        <taxon>Ditrichaceae</taxon>
        <taxon>Ceratodon</taxon>
    </lineage>
</organism>
<feature type="region of interest" description="Disordered" evidence="9">
    <location>
        <begin position="482"/>
        <end position="563"/>
    </location>
</feature>
<feature type="compositionally biased region" description="Polar residues" evidence="9">
    <location>
        <begin position="706"/>
        <end position="715"/>
    </location>
</feature>
<dbReference type="GO" id="GO:0005783">
    <property type="term" value="C:endoplasmic reticulum"/>
    <property type="evidence" value="ECO:0007669"/>
    <property type="project" value="TreeGrafter"/>
</dbReference>